<keyword evidence="2" id="KW-1185">Reference proteome</keyword>
<dbReference type="Gene3D" id="2.60.40.10">
    <property type="entry name" value="Immunoglobulins"/>
    <property type="match status" value="1"/>
</dbReference>
<gene>
    <name evidence="1" type="ORF">JOC49_001999</name>
</gene>
<dbReference type="InterPro" id="IPR013783">
    <property type="entry name" value="Ig-like_fold"/>
</dbReference>
<reference evidence="1 2" key="1">
    <citation type="submission" date="2021-01" db="EMBL/GenBank/DDBJ databases">
        <title>Genomic Encyclopedia of Type Strains, Phase IV (KMG-IV): sequencing the most valuable type-strain genomes for metagenomic binning, comparative biology and taxonomic classification.</title>
        <authorList>
            <person name="Goeker M."/>
        </authorList>
    </citation>
    <scope>NUCLEOTIDE SEQUENCE [LARGE SCALE GENOMIC DNA]</scope>
    <source>
        <strain evidence="1 2">DSM 24436</strain>
    </source>
</reference>
<sequence>MTFDDIAGLYTRYIGDWGQEATTYRFEALQNGGVFAQVIKGASSNVYLKVTVDRNDLIDAVTYDVATLRIRAEDEHGNLLSYYQEPIKMTLSGPITRIGPDLLVLRGGQTGTYIKTTGQSGKAEVILRSPTGQEVRIPFSVTHVPQVDPTSPE</sequence>
<name>A0ABS2MSR2_9FIRM</name>
<protein>
    <submittedName>
        <fullName evidence="1">Uncharacterized protein</fullName>
    </submittedName>
</protein>
<dbReference type="Proteomes" id="UP000767854">
    <property type="component" value="Unassembled WGS sequence"/>
</dbReference>
<evidence type="ECO:0000313" key="1">
    <source>
        <dbReference type="EMBL" id="MBM7562439.1"/>
    </source>
</evidence>
<organism evidence="1 2">
    <name type="scientific">Fusibacter tunisiensis</name>
    <dbReference type="NCBI Taxonomy" id="1008308"/>
    <lineage>
        <taxon>Bacteria</taxon>
        <taxon>Bacillati</taxon>
        <taxon>Bacillota</taxon>
        <taxon>Clostridia</taxon>
        <taxon>Eubacteriales</taxon>
        <taxon>Eubacteriales Family XII. Incertae Sedis</taxon>
        <taxon>Fusibacter</taxon>
    </lineage>
</organism>
<dbReference type="EMBL" id="JAFBDT010000018">
    <property type="protein sequence ID" value="MBM7562439.1"/>
    <property type="molecule type" value="Genomic_DNA"/>
</dbReference>
<evidence type="ECO:0000313" key="2">
    <source>
        <dbReference type="Proteomes" id="UP000767854"/>
    </source>
</evidence>
<proteinExistence type="predicted"/>
<comment type="caution">
    <text evidence="1">The sequence shown here is derived from an EMBL/GenBank/DDBJ whole genome shotgun (WGS) entry which is preliminary data.</text>
</comment>
<accession>A0ABS2MSR2</accession>
<dbReference type="RefSeq" id="WP_204664871.1">
    <property type="nucleotide sequence ID" value="NZ_JAFBDT010000018.1"/>
</dbReference>